<dbReference type="GO" id="GO:0008276">
    <property type="term" value="F:protein methyltransferase activity"/>
    <property type="evidence" value="ECO:0007669"/>
    <property type="project" value="InterPro"/>
</dbReference>
<keyword evidence="2" id="KW-0169">Cobalamin biosynthesis</keyword>
<dbReference type="InterPro" id="IPR050714">
    <property type="entry name" value="Cobalamin_biosynth_MTase"/>
</dbReference>
<dbReference type="Pfam" id="PF00590">
    <property type="entry name" value="TP_methylase"/>
    <property type="match status" value="1"/>
</dbReference>
<evidence type="ECO:0000256" key="1">
    <source>
        <dbReference type="ARBA" id="ARBA00004953"/>
    </source>
</evidence>
<dbReference type="AlphaFoldDB" id="A0A2C6MGP5"/>
<feature type="domain" description="Tetrapyrrole methylase" evidence="6">
    <location>
        <begin position="7"/>
        <end position="192"/>
    </location>
</feature>
<dbReference type="GO" id="GO:0032259">
    <property type="term" value="P:methylation"/>
    <property type="evidence" value="ECO:0007669"/>
    <property type="project" value="UniProtKB-KW"/>
</dbReference>
<evidence type="ECO:0000259" key="6">
    <source>
        <dbReference type="Pfam" id="PF00590"/>
    </source>
</evidence>
<dbReference type="InterPro" id="IPR000878">
    <property type="entry name" value="4pyrrol_Mease"/>
</dbReference>
<comment type="pathway">
    <text evidence="1">Cofactor biosynthesis; adenosylcobalamin biosynthesis.</text>
</comment>
<organism evidence="7 8">
    <name type="scientific">Desulforamulus profundi</name>
    <dbReference type="NCBI Taxonomy" id="1383067"/>
    <lineage>
        <taxon>Bacteria</taxon>
        <taxon>Bacillati</taxon>
        <taxon>Bacillota</taxon>
        <taxon>Clostridia</taxon>
        <taxon>Eubacteriales</taxon>
        <taxon>Peptococcaceae</taxon>
        <taxon>Desulforamulus</taxon>
    </lineage>
</organism>
<reference evidence="7 8" key="1">
    <citation type="submission" date="2013-09" db="EMBL/GenBank/DDBJ databases">
        <title>Biodegradation of hydrocarbons in the deep terrestrial subsurface : characterization of a microbial consortium composed of two Desulfotomaculum species originating from a deep geological formation.</title>
        <authorList>
            <person name="Aullo T."/>
            <person name="Berlendis S."/>
            <person name="Lascourreges J.-F."/>
            <person name="Dessort D."/>
            <person name="Saint-Laurent S."/>
            <person name="Schraauwers B."/>
            <person name="Mas J."/>
            <person name="Magot M."/>
            <person name="Ranchou-Peyruse A."/>
        </authorList>
    </citation>
    <scope>NUCLEOTIDE SEQUENCE [LARGE SCALE GENOMIC DNA]</scope>
    <source>
        <strain evidence="7 8">Bs107</strain>
    </source>
</reference>
<dbReference type="InterPro" id="IPR012818">
    <property type="entry name" value="CbiE"/>
</dbReference>
<protein>
    <submittedName>
        <fullName evidence="7">Precorrin-6y C5,15-methyltransferase subunit CbiE</fullName>
    </submittedName>
</protein>
<keyword evidence="4 7" id="KW-0808">Transferase</keyword>
<dbReference type="Gene3D" id="3.30.950.10">
    <property type="entry name" value="Methyltransferase, Cobalt-precorrin-4 Transmethylase, Domain 2"/>
    <property type="match status" value="1"/>
</dbReference>
<dbReference type="Proteomes" id="UP000222564">
    <property type="component" value="Unassembled WGS sequence"/>
</dbReference>
<proteinExistence type="predicted"/>
<name>A0A2C6MGP5_9FIRM</name>
<dbReference type="OrthoDB" id="9780707at2"/>
<keyword evidence="3 7" id="KW-0489">Methyltransferase</keyword>
<evidence type="ECO:0000256" key="5">
    <source>
        <dbReference type="ARBA" id="ARBA00022691"/>
    </source>
</evidence>
<dbReference type="GO" id="GO:0009236">
    <property type="term" value="P:cobalamin biosynthetic process"/>
    <property type="evidence" value="ECO:0007669"/>
    <property type="project" value="UniProtKB-UniPathway"/>
</dbReference>
<dbReference type="PANTHER" id="PTHR43182:SF1">
    <property type="entry name" value="COBALT-PRECORRIN-7 C(5)-METHYLTRANSFERASE"/>
    <property type="match status" value="1"/>
</dbReference>
<gene>
    <name evidence="7" type="ORF">P378_06705</name>
</gene>
<evidence type="ECO:0000256" key="2">
    <source>
        <dbReference type="ARBA" id="ARBA00022573"/>
    </source>
</evidence>
<dbReference type="Gene3D" id="3.40.1010.10">
    <property type="entry name" value="Cobalt-precorrin-4 Transmethylase, Domain 1"/>
    <property type="match status" value="1"/>
</dbReference>
<dbReference type="PANTHER" id="PTHR43182">
    <property type="entry name" value="COBALT-PRECORRIN-6B C(15)-METHYLTRANSFERASE (DECARBOXYLATING)"/>
    <property type="match status" value="1"/>
</dbReference>
<dbReference type="RefSeq" id="WP_099082596.1">
    <property type="nucleotide sequence ID" value="NZ_AWQQ01000041.1"/>
</dbReference>
<dbReference type="NCBIfam" id="TIGR02467">
    <property type="entry name" value="CbiE"/>
    <property type="match status" value="1"/>
</dbReference>
<keyword evidence="8" id="KW-1185">Reference proteome</keyword>
<evidence type="ECO:0000313" key="7">
    <source>
        <dbReference type="EMBL" id="PHJ38885.1"/>
    </source>
</evidence>
<dbReference type="InterPro" id="IPR014776">
    <property type="entry name" value="4pyrrole_Mease_sub2"/>
</dbReference>
<dbReference type="EMBL" id="AWQQ01000041">
    <property type="protein sequence ID" value="PHJ38885.1"/>
    <property type="molecule type" value="Genomic_DNA"/>
</dbReference>
<sequence length="208" mass="22313">MANIIKVIGVGPGSPDYITAAGAAALQRADVLVGSRRLLREFARPGQEVYPLGSDLDEAVQFIERWYEEKQVAVLVSGDTGFYSFASCLAGKFPGDRLEFIPGISSVQLMFARLKAPWQDAVVLSCHGREDNRLPGVVQAGLLAAVLTDPKNNPQCLADELLAGGCPDLPVSVGCNLSYPDEVIFRGTLSSLKECKEKFLNCVVVIGV</sequence>
<accession>A0A2C6MGP5</accession>
<dbReference type="CDD" id="cd11644">
    <property type="entry name" value="Precorrin-6Y-MT"/>
    <property type="match status" value="1"/>
</dbReference>
<keyword evidence="5" id="KW-0949">S-adenosyl-L-methionine</keyword>
<evidence type="ECO:0000313" key="8">
    <source>
        <dbReference type="Proteomes" id="UP000222564"/>
    </source>
</evidence>
<dbReference type="InterPro" id="IPR014777">
    <property type="entry name" value="4pyrrole_Mease_sub1"/>
</dbReference>
<dbReference type="UniPathway" id="UPA00148"/>
<evidence type="ECO:0000256" key="3">
    <source>
        <dbReference type="ARBA" id="ARBA00022603"/>
    </source>
</evidence>
<evidence type="ECO:0000256" key="4">
    <source>
        <dbReference type="ARBA" id="ARBA00022679"/>
    </source>
</evidence>
<dbReference type="InterPro" id="IPR035996">
    <property type="entry name" value="4pyrrol_Methylase_sf"/>
</dbReference>
<dbReference type="SUPFAM" id="SSF53790">
    <property type="entry name" value="Tetrapyrrole methylase"/>
    <property type="match status" value="1"/>
</dbReference>
<comment type="caution">
    <text evidence="7">The sequence shown here is derived from an EMBL/GenBank/DDBJ whole genome shotgun (WGS) entry which is preliminary data.</text>
</comment>